<dbReference type="SUPFAM" id="SSF54909">
    <property type="entry name" value="Dimeric alpha+beta barrel"/>
    <property type="match status" value="2"/>
</dbReference>
<dbReference type="InterPro" id="IPR019887">
    <property type="entry name" value="Tscrpt_reg_AsnC/Lrp_C"/>
</dbReference>
<sequence>MSADALGGGDLDLVAALQIAPRASMQVLAAALGVSTGTVSRRMARLRERHGVRIVGQVPWWLGGATPHHVWISTAPGSTNQVAAAVAELDEAQFVATTTGRADVFCILHPTRRADAADLLTRTLPSIPGIVGTHSEPGLHRFASGSSWRIERLGAQRERQLFEHRHGPLPAAPVPFGEEEREVAGVLQRDGRASAADVARELGKSASTAYRLTQSLLDRGLVQPRVEIEPALLGYPLEAVVSLATSASTMRDTATALATHPSARYVTTVAGTSSVIHQGVFQHDDDLARFLTDDLGRHVGVTAFEVSVVLRVLTRYWTPDRGG</sequence>
<name>A0ABV4CDE9_9PSEU</name>
<evidence type="ECO:0000259" key="5">
    <source>
        <dbReference type="Pfam" id="PF09339"/>
    </source>
</evidence>
<protein>
    <submittedName>
        <fullName evidence="7">Lrp/AsnC family transcriptional regulator</fullName>
    </submittedName>
</protein>
<feature type="domain" description="HTH asnC-type" evidence="6">
    <location>
        <begin position="10"/>
        <end position="47"/>
    </location>
</feature>
<dbReference type="InterPro" id="IPR036390">
    <property type="entry name" value="WH_DNA-bd_sf"/>
</dbReference>
<dbReference type="PANTHER" id="PTHR30154:SF34">
    <property type="entry name" value="TRANSCRIPTIONAL REGULATOR AZLB"/>
    <property type="match status" value="1"/>
</dbReference>
<keyword evidence="1" id="KW-0805">Transcription regulation</keyword>
<gene>
    <name evidence="7" type="ORF">AB8O55_06585</name>
</gene>
<dbReference type="Gene3D" id="1.10.10.10">
    <property type="entry name" value="Winged helix-like DNA-binding domain superfamily/Winged helix DNA-binding domain"/>
    <property type="match status" value="2"/>
</dbReference>
<dbReference type="Pfam" id="PF01037">
    <property type="entry name" value="AsnC_trans_reg"/>
    <property type="match status" value="2"/>
</dbReference>
<comment type="caution">
    <text evidence="7">The sequence shown here is derived from an EMBL/GenBank/DDBJ whole genome shotgun (WGS) entry which is preliminary data.</text>
</comment>
<keyword evidence="3" id="KW-0804">Transcription</keyword>
<feature type="domain" description="Transcription regulator AsnC/Lrp ligand binding" evidence="4">
    <location>
        <begin position="70"/>
        <end position="135"/>
    </location>
</feature>
<dbReference type="SMART" id="SM00344">
    <property type="entry name" value="HTH_ASNC"/>
    <property type="match status" value="1"/>
</dbReference>
<dbReference type="InterPro" id="IPR019888">
    <property type="entry name" value="Tscrpt_reg_AsnC-like"/>
</dbReference>
<reference evidence="7 8" key="1">
    <citation type="submission" date="2024-08" db="EMBL/GenBank/DDBJ databases">
        <title>Genome mining of Saccharopolyspora cebuensis PGLac3 from Nigerian medicinal plant.</title>
        <authorList>
            <person name="Ezeobiora C.E."/>
            <person name="Igbokwe N.H."/>
            <person name="Amin D.H."/>
            <person name="Mendie U.E."/>
        </authorList>
    </citation>
    <scope>NUCLEOTIDE SEQUENCE [LARGE SCALE GENOMIC DNA]</scope>
    <source>
        <strain evidence="7 8">PGLac3</strain>
    </source>
</reference>
<dbReference type="InterPro" id="IPR036388">
    <property type="entry name" value="WH-like_DNA-bd_sf"/>
</dbReference>
<dbReference type="SUPFAM" id="SSF46785">
    <property type="entry name" value="Winged helix' DNA-binding domain"/>
    <property type="match status" value="2"/>
</dbReference>
<dbReference type="InterPro" id="IPR000485">
    <property type="entry name" value="AsnC-type_HTH_dom"/>
</dbReference>
<dbReference type="Pfam" id="PF09339">
    <property type="entry name" value="HTH_IclR"/>
    <property type="match status" value="1"/>
</dbReference>
<dbReference type="Pfam" id="PF13404">
    <property type="entry name" value="HTH_AsnC-type"/>
    <property type="match status" value="1"/>
</dbReference>
<dbReference type="RefSeq" id="WP_345363616.1">
    <property type="nucleotide sequence ID" value="NZ_BAABII010000010.1"/>
</dbReference>
<evidence type="ECO:0000313" key="7">
    <source>
        <dbReference type="EMBL" id="MEY8039058.1"/>
    </source>
</evidence>
<organism evidence="7 8">
    <name type="scientific">Saccharopolyspora cebuensis</name>
    <dbReference type="NCBI Taxonomy" id="418759"/>
    <lineage>
        <taxon>Bacteria</taxon>
        <taxon>Bacillati</taxon>
        <taxon>Actinomycetota</taxon>
        <taxon>Actinomycetes</taxon>
        <taxon>Pseudonocardiales</taxon>
        <taxon>Pseudonocardiaceae</taxon>
        <taxon>Saccharopolyspora</taxon>
    </lineage>
</organism>
<evidence type="ECO:0000259" key="4">
    <source>
        <dbReference type="Pfam" id="PF01037"/>
    </source>
</evidence>
<dbReference type="Proteomes" id="UP001564626">
    <property type="component" value="Unassembled WGS sequence"/>
</dbReference>
<accession>A0ABV4CDE9</accession>
<dbReference type="InterPro" id="IPR005471">
    <property type="entry name" value="Tscrpt_reg_IclR_N"/>
</dbReference>
<dbReference type="PANTHER" id="PTHR30154">
    <property type="entry name" value="LEUCINE-RESPONSIVE REGULATORY PROTEIN"/>
    <property type="match status" value="1"/>
</dbReference>
<feature type="domain" description="Transcription regulator AsnC/Lrp ligand binding" evidence="4">
    <location>
        <begin position="246"/>
        <end position="311"/>
    </location>
</feature>
<evidence type="ECO:0000259" key="6">
    <source>
        <dbReference type="Pfam" id="PF13404"/>
    </source>
</evidence>
<dbReference type="EMBL" id="JBGEHV010000008">
    <property type="protein sequence ID" value="MEY8039058.1"/>
    <property type="molecule type" value="Genomic_DNA"/>
</dbReference>
<feature type="domain" description="HTH iclR-type" evidence="5">
    <location>
        <begin position="189"/>
        <end position="223"/>
    </location>
</feature>
<evidence type="ECO:0000256" key="2">
    <source>
        <dbReference type="ARBA" id="ARBA00023125"/>
    </source>
</evidence>
<keyword evidence="8" id="KW-1185">Reference proteome</keyword>
<dbReference type="Gene3D" id="3.30.70.920">
    <property type="match status" value="2"/>
</dbReference>
<keyword evidence="2" id="KW-0238">DNA-binding</keyword>
<evidence type="ECO:0000313" key="8">
    <source>
        <dbReference type="Proteomes" id="UP001564626"/>
    </source>
</evidence>
<proteinExistence type="predicted"/>
<evidence type="ECO:0000256" key="3">
    <source>
        <dbReference type="ARBA" id="ARBA00023163"/>
    </source>
</evidence>
<evidence type="ECO:0000256" key="1">
    <source>
        <dbReference type="ARBA" id="ARBA00023015"/>
    </source>
</evidence>
<dbReference type="InterPro" id="IPR011008">
    <property type="entry name" value="Dimeric_a/b-barrel"/>
</dbReference>